<reference evidence="2" key="1">
    <citation type="submission" date="2022-04" db="EMBL/GenBank/DDBJ databases">
        <title>Desulfatitalea alkaliphila sp. nov., a novel anaerobic sulfate-reducing bacterium isolated from terrestrial mud volcano, Taman Peninsula, Russia.</title>
        <authorList>
            <person name="Khomyakova M.A."/>
            <person name="Merkel A.Y."/>
            <person name="Slobodkin A.I."/>
        </authorList>
    </citation>
    <scope>NUCLEOTIDE SEQUENCE</scope>
    <source>
        <strain evidence="2">M08but</strain>
    </source>
</reference>
<dbReference type="Gene3D" id="3.40.109.10">
    <property type="entry name" value="NADH Oxidase"/>
    <property type="match status" value="2"/>
</dbReference>
<proteinExistence type="predicted"/>
<feature type="domain" description="Nitroreductase" evidence="1">
    <location>
        <begin position="430"/>
        <end position="514"/>
    </location>
</feature>
<dbReference type="Proteomes" id="UP001165427">
    <property type="component" value="Unassembled WGS sequence"/>
</dbReference>
<organism evidence="2 3">
    <name type="scientific">Desulfatitalea alkaliphila</name>
    <dbReference type="NCBI Taxonomy" id="2929485"/>
    <lineage>
        <taxon>Bacteria</taxon>
        <taxon>Pseudomonadati</taxon>
        <taxon>Thermodesulfobacteriota</taxon>
        <taxon>Desulfobacteria</taxon>
        <taxon>Desulfobacterales</taxon>
        <taxon>Desulfosarcinaceae</taxon>
        <taxon>Desulfatitalea</taxon>
    </lineage>
</organism>
<sequence>MAISALQYHDATKHHFQRYARSAGYMDWANQPNPFRSWQGAAQHALPLADDPPQPTFDRLFAPAVDIAAAPLSVATLGRFLGLSLGLSAWKAAGGSRWSLRINPSSGNLHPTESHLILPPAANDLPGGVCHYHPFFHALEQRAPLPEGTWPLWQAHFGGAGFAVALTTICWRESWKYGERALRYCLLDGGHALAALGLAARLNGWRLTCLAAAGDRRIETLLGWDRIAWPDGEQEHVELLCWVATGQTATPPPRTLPETLVQPFAQLQFQGRPGRLSARAVHWPIIDQAVVATRKTSTAAPEYQPPSLPLVFPPPAESAAAVIGRRRSAVAFDPRGRIAADTFYAILDRTLPREGVPPFDAGLKAPVVDLLLFVHRVVDLPPGLYWFQRSADRPVFGGGLVAEPVQSDWPLWRLRTGDVQYEAMELSCHQEIAGRSAFAVAMLAPLRRLVARRPYLYRHLHWECGMIGQVLYLAAEAHGLRGTGIGCFFDEPVQTLLGIDDDRLQSLYHFTIGHPVEDTRIATLPPYHHLARPPDAGAARG</sequence>
<dbReference type="PANTHER" id="PTHR42741">
    <property type="entry name" value="NITROREDUCTASE FAMILY PROTEIN"/>
    <property type="match status" value="1"/>
</dbReference>
<gene>
    <name evidence="2" type="ORF">MRX98_15105</name>
</gene>
<keyword evidence="3" id="KW-1185">Reference proteome</keyword>
<dbReference type="RefSeq" id="WP_246911325.1">
    <property type="nucleotide sequence ID" value="NZ_JALJRB010000018.1"/>
</dbReference>
<evidence type="ECO:0000313" key="2">
    <source>
        <dbReference type="EMBL" id="MCJ8501911.1"/>
    </source>
</evidence>
<evidence type="ECO:0000313" key="3">
    <source>
        <dbReference type="Proteomes" id="UP001165427"/>
    </source>
</evidence>
<name>A0AA41R6N3_9BACT</name>
<dbReference type="InterPro" id="IPR029479">
    <property type="entry name" value="Nitroreductase"/>
</dbReference>
<dbReference type="InterPro" id="IPR000415">
    <property type="entry name" value="Nitroreductase-like"/>
</dbReference>
<protein>
    <submittedName>
        <fullName evidence="2">SagB/ThcOx family dehydrogenase</fullName>
    </submittedName>
</protein>
<comment type="caution">
    <text evidence="2">The sequence shown here is derived from an EMBL/GenBank/DDBJ whole genome shotgun (WGS) entry which is preliminary data.</text>
</comment>
<dbReference type="SUPFAM" id="SSF55469">
    <property type="entry name" value="FMN-dependent nitroreductase-like"/>
    <property type="match status" value="2"/>
</dbReference>
<dbReference type="GO" id="GO:0016491">
    <property type="term" value="F:oxidoreductase activity"/>
    <property type="evidence" value="ECO:0007669"/>
    <property type="project" value="InterPro"/>
</dbReference>
<accession>A0AA41R6N3</accession>
<evidence type="ECO:0000259" key="1">
    <source>
        <dbReference type="Pfam" id="PF00881"/>
    </source>
</evidence>
<dbReference type="AlphaFoldDB" id="A0AA41R6N3"/>
<dbReference type="CDD" id="cd02142">
    <property type="entry name" value="McbC_SagB-like_oxidoreductase"/>
    <property type="match status" value="2"/>
</dbReference>
<dbReference type="Pfam" id="PF00881">
    <property type="entry name" value="Nitroreductase"/>
    <property type="match status" value="1"/>
</dbReference>
<dbReference type="PANTHER" id="PTHR42741:SF3">
    <property type="entry name" value="NITROREDUCTASE FAMILY PROTEIN"/>
    <property type="match status" value="1"/>
</dbReference>
<dbReference type="EMBL" id="JALJRB010000018">
    <property type="protein sequence ID" value="MCJ8501911.1"/>
    <property type="molecule type" value="Genomic_DNA"/>
</dbReference>